<keyword evidence="6 9" id="KW-1133">Transmembrane helix</keyword>
<dbReference type="GO" id="GO:0005886">
    <property type="term" value="C:plasma membrane"/>
    <property type="evidence" value="ECO:0007669"/>
    <property type="project" value="UniProtKB-SubCell"/>
</dbReference>
<evidence type="ECO:0000313" key="11">
    <source>
        <dbReference type="EMBL" id="EFM83639.1"/>
    </source>
</evidence>
<comment type="similarity">
    <text evidence="8">Belongs to the TRAP transporter small permease family.</text>
</comment>
<evidence type="ECO:0000256" key="1">
    <source>
        <dbReference type="ARBA" id="ARBA00004429"/>
    </source>
</evidence>
<keyword evidence="7 9" id="KW-0472">Membrane</keyword>
<dbReference type="GO" id="GO:0022857">
    <property type="term" value="F:transmembrane transporter activity"/>
    <property type="evidence" value="ECO:0007669"/>
    <property type="project" value="TreeGrafter"/>
</dbReference>
<dbReference type="EMBL" id="AEBR01000021">
    <property type="protein sequence ID" value="EFM83639.1"/>
    <property type="molecule type" value="Genomic_DNA"/>
</dbReference>
<dbReference type="HOGENOM" id="CLU_086356_9_2_9"/>
<dbReference type="RefSeq" id="WP_002355305.1">
    <property type="nucleotide sequence ID" value="NZ_GL454427.1"/>
</dbReference>
<keyword evidence="3" id="KW-1003">Cell membrane</keyword>
<dbReference type="InterPro" id="IPR007387">
    <property type="entry name" value="TRAP_DctQ"/>
</dbReference>
<organism evidence="11 12">
    <name type="scientific">Enterococcus faecalis TX4248</name>
    <dbReference type="NCBI Taxonomy" id="749495"/>
    <lineage>
        <taxon>Bacteria</taxon>
        <taxon>Bacillati</taxon>
        <taxon>Bacillota</taxon>
        <taxon>Bacilli</taxon>
        <taxon>Lactobacillales</taxon>
        <taxon>Enterococcaceae</taxon>
        <taxon>Enterococcus</taxon>
    </lineage>
</organism>
<evidence type="ECO:0000256" key="5">
    <source>
        <dbReference type="ARBA" id="ARBA00022692"/>
    </source>
</evidence>
<feature type="transmembrane region" description="Helical" evidence="9">
    <location>
        <begin position="12"/>
        <end position="32"/>
    </location>
</feature>
<keyword evidence="2" id="KW-0813">Transport</keyword>
<evidence type="ECO:0000256" key="3">
    <source>
        <dbReference type="ARBA" id="ARBA00022475"/>
    </source>
</evidence>
<evidence type="ECO:0000256" key="4">
    <source>
        <dbReference type="ARBA" id="ARBA00022519"/>
    </source>
</evidence>
<proteinExistence type="inferred from homology"/>
<dbReference type="AlphaFoldDB" id="A0A125W8E5"/>
<gene>
    <name evidence="11" type="ORF">HMPREF9498_00741</name>
</gene>
<dbReference type="InterPro" id="IPR055348">
    <property type="entry name" value="DctQ"/>
</dbReference>
<name>A0A125W8E5_ENTFL</name>
<evidence type="ECO:0000256" key="7">
    <source>
        <dbReference type="ARBA" id="ARBA00023136"/>
    </source>
</evidence>
<feature type="transmembrane region" description="Helical" evidence="9">
    <location>
        <begin position="47"/>
        <end position="65"/>
    </location>
</feature>
<feature type="transmembrane region" description="Helical" evidence="9">
    <location>
        <begin position="128"/>
        <end position="149"/>
    </location>
</feature>
<evidence type="ECO:0000259" key="10">
    <source>
        <dbReference type="Pfam" id="PF04290"/>
    </source>
</evidence>
<comment type="subcellular location">
    <subcellularLocation>
        <location evidence="1">Cell inner membrane</location>
        <topology evidence="1">Multi-pass membrane protein</topology>
    </subcellularLocation>
</comment>
<accession>A0A125W8E5</accession>
<protein>
    <submittedName>
        <fullName evidence="11">TRAP transporter, DctQ-like membrane protein</fullName>
    </submittedName>
</protein>
<dbReference type="Pfam" id="PF04290">
    <property type="entry name" value="DctQ"/>
    <property type="match status" value="1"/>
</dbReference>
<evidence type="ECO:0000256" key="8">
    <source>
        <dbReference type="ARBA" id="ARBA00038436"/>
    </source>
</evidence>
<reference evidence="11 12" key="1">
    <citation type="submission" date="2010-07" db="EMBL/GenBank/DDBJ databases">
        <authorList>
            <person name="Sid Ahmed O."/>
        </authorList>
    </citation>
    <scope>NUCLEOTIDE SEQUENCE [LARGE SCALE GENOMIC DNA]</scope>
    <source>
        <strain evidence="11 12">TX4248</strain>
    </source>
</reference>
<dbReference type="PANTHER" id="PTHR35011">
    <property type="entry name" value="2,3-DIKETO-L-GULONATE TRAP TRANSPORTER SMALL PERMEASE PROTEIN YIAM"/>
    <property type="match status" value="1"/>
</dbReference>
<sequence length="158" mass="17591">MKGFRKFLNRLLEILGSIILAAMVLVVLYQVFARTVLKNPSTLTEEFVRFALVWLAMLASAYVVGKKGHLAVTLLSEKLQGKQKRFLEFIVQLLFLLFAGVIMIFGGWNGVVITLGQISPSLAIPMGYVYLAVPVAGVLMFIYSLMNLLELFTQSKDS</sequence>
<feature type="transmembrane region" description="Helical" evidence="9">
    <location>
        <begin position="86"/>
        <end position="108"/>
    </location>
</feature>
<evidence type="ECO:0000256" key="9">
    <source>
        <dbReference type="SAM" id="Phobius"/>
    </source>
</evidence>
<evidence type="ECO:0000256" key="2">
    <source>
        <dbReference type="ARBA" id="ARBA00022448"/>
    </source>
</evidence>
<dbReference type="PANTHER" id="PTHR35011:SF2">
    <property type="entry name" value="2,3-DIKETO-L-GULONATE TRAP TRANSPORTER SMALL PERMEASE PROTEIN YIAM"/>
    <property type="match status" value="1"/>
</dbReference>
<evidence type="ECO:0000313" key="12">
    <source>
        <dbReference type="Proteomes" id="UP000004846"/>
    </source>
</evidence>
<evidence type="ECO:0000256" key="6">
    <source>
        <dbReference type="ARBA" id="ARBA00022989"/>
    </source>
</evidence>
<comment type="caution">
    <text evidence="11">The sequence shown here is derived from an EMBL/GenBank/DDBJ whole genome shotgun (WGS) entry which is preliminary data.</text>
</comment>
<keyword evidence="5 9" id="KW-0812">Transmembrane</keyword>
<dbReference type="Proteomes" id="UP000004846">
    <property type="component" value="Unassembled WGS sequence"/>
</dbReference>
<keyword evidence="4" id="KW-0997">Cell inner membrane</keyword>
<feature type="domain" description="Tripartite ATP-independent periplasmic transporters DctQ component" evidence="10">
    <location>
        <begin position="23"/>
        <end position="153"/>
    </location>
</feature>
<dbReference type="GO" id="GO:0015740">
    <property type="term" value="P:C4-dicarboxylate transport"/>
    <property type="evidence" value="ECO:0007669"/>
    <property type="project" value="TreeGrafter"/>
</dbReference>